<dbReference type="Gene3D" id="3.40.50.1370">
    <property type="entry name" value="Aspartate/ornithine carbamoyltransferase"/>
    <property type="match status" value="2"/>
</dbReference>
<dbReference type="NCBIfam" id="TIGR00658">
    <property type="entry name" value="orni_carb_tr"/>
    <property type="match status" value="1"/>
</dbReference>
<feature type="binding site" evidence="6">
    <location>
        <position position="79"/>
    </location>
    <ligand>
        <name>carbamoyl phosphate</name>
        <dbReference type="ChEBI" id="CHEBI:58228"/>
    </ligand>
</feature>
<feature type="binding site" evidence="6">
    <location>
        <begin position="260"/>
        <end position="261"/>
    </location>
    <ligand>
        <name>carbamoyl phosphate</name>
        <dbReference type="ChEBI" id="CHEBI:58228"/>
    </ligand>
</feature>
<proteinExistence type="inferred from homology"/>
<dbReference type="SUPFAM" id="SSF53671">
    <property type="entry name" value="Aspartate/ornithine carbamoyltransferase"/>
    <property type="match status" value="1"/>
</dbReference>
<dbReference type="InterPro" id="IPR006131">
    <property type="entry name" value="Asp_carbamoyltransf_Asp/Orn-bd"/>
</dbReference>
<dbReference type="GO" id="GO:0004585">
    <property type="term" value="F:ornithine carbamoyltransferase activity"/>
    <property type="evidence" value="ECO:0007669"/>
    <property type="project" value="UniProtKB-UniRule"/>
</dbReference>
<keyword evidence="6" id="KW-0963">Cytoplasm</keyword>
<comment type="catalytic activity">
    <reaction evidence="5 6">
        <text>carbamoyl phosphate + L-ornithine = L-citrulline + phosphate + H(+)</text>
        <dbReference type="Rhea" id="RHEA:19513"/>
        <dbReference type="ChEBI" id="CHEBI:15378"/>
        <dbReference type="ChEBI" id="CHEBI:43474"/>
        <dbReference type="ChEBI" id="CHEBI:46911"/>
        <dbReference type="ChEBI" id="CHEBI:57743"/>
        <dbReference type="ChEBI" id="CHEBI:58228"/>
        <dbReference type="EC" id="2.1.3.3"/>
    </reaction>
</comment>
<dbReference type="AlphaFoldDB" id="A0A7V0MZ56"/>
<feature type="binding site" evidence="6">
    <location>
        <begin position="224"/>
        <end position="225"/>
    </location>
    <ligand>
        <name>L-ornithine</name>
        <dbReference type="ChEBI" id="CHEBI:46911"/>
    </ligand>
</feature>
<feature type="binding site" evidence="6">
    <location>
        <begin position="130"/>
        <end position="133"/>
    </location>
    <ligand>
        <name>carbamoyl phosphate</name>
        <dbReference type="ChEBI" id="CHEBI:58228"/>
    </ligand>
</feature>
<evidence type="ECO:0000256" key="5">
    <source>
        <dbReference type="ARBA" id="ARBA00048772"/>
    </source>
</evidence>
<dbReference type="NCBIfam" id="NF001986">
    <property type="entry name" value="PRK00779.1"/>
    <property type="match status" value="1"/>
</dbReference>
<comment type="pathway">
    <text evidence="1">Amino-acid biosynthesis; L-arginine biosynthesis; L-arginine from L-ornithine and carbamoyl phosphate: step 1/3.</text>
</comment>
<dbReference type="GO" id="GO:0019240">
    <property type="term" value="P:citrulline biosynthetic process"/>
    <property type="evidence" value="ECO:0007669"/>
    <property type="project" value="TreeGrafter"/>
</dbReference>
<evidence type="ECO:0000256" key="3">
    <source>
        <dbReference type="ARBA" id="ARBA00013007"/>
    </source>
</evidence>
<gene>
    <name evidence="9" type="primary">argF</name>
    <name evidence="9" type="ORF">ENG47_01240</name>
</gene>
<feature type="domain" description="Aspartate/ornithine carbamoyltransferase carbamoyl-P binding" evidence="8">
    <location>
        <begin position="3"/>
        <end position="142"/>
    </location>
</feature>
<dbReference type="PRINTS" id="PR00102">
    <property type="entry name" value="OTCASE"/>
</dbReference>
<protein>
    <recommendedName>
        <fullName evidence="3 6">Ornithine carbamoyltransferase</fullName>
        <shortName evidence="6">OTCase</shortName>
        <ecNumber evidence="3 6">2.1.3.3</ecNumber>
    </recommendedName>
</protein>
<feature type="binding site" evidence="6">
    <location>
        <position position="103"/>
    </location>
    <ligand>
        <name>carbamoyl phosphate</name>
        <dbReference type="ChEBI" id="CHEBI:58228"/>
    </ligand>
</feature>
<dbReference type="Pfam" id="PF00185">
    <property type="entry name" value="OTCace"/>
    <property type="match status" value="1"/>
</dbReference>
<comment type="similarity">
    <text evidence="2 6">Belongs to the aspartate/ornithine carbamoyltransferase superfamily. OTCase family.</text>
</comment>
<comment type="subcellular location">
    <subcellularLocation>
        <location evidence="6">Cytoplasm</location>
    </subcellularLocation>
</comment>
<dbReference type="Proteomes" id="UP000885660">
    <property type="component" value="Unassembled WGS sequence"/>
</dbReference>
<dbReference type="GO" id="GO:0042450">
    <property type="term" value="P:L-arginine biosynthetic process via ornithine"/>
    <property type="evidence" value="ECO:0007669"/>
    <property type="project" value="UniProtKB-UniRule"/>
</dbReference>
<dbReference type="PANTHER" id="PTHR45753:SF3">
    <property type="entry name" value="ORNITHINE TRANSCARBAMYLASE, MITOCHONDRIAL"/>
    <property type="match status" value="1"/>
</dbReference>
<evidence type="ECO:0000259" key="7">
    <source>
        <dbReference type="Pfam" id="PF00185"/>
    </source>
</evidence>
<feature type="binding site" evidence="6">
    <location>
        <position position="160"/>
    </location>
    <ligand>
        <name>L-ornithine</name>
        <dbReference type="ChEBI" id="CHEBI:46911"/>
    </ligand>
</feature>
<dbReference type="Pfam" id="PF02729">
    <property type="entry name" value="OTCace_N"/>
    <property type="match status" value="1"/>
</dbReference>
<feature type="domain" description="Aspartate/ornithine carbamoyltransferase Asp/Orn-binding" evidence="7">
    <location>
        <begin position="149"/>
        <end position="297"/>
    </location>
</feature>
<dbReference type="InterPro" id="IPR002292">
    <property type="entry name" value="Orn/put_carbamltrans"/>
</dbReference>
<dbReference type="HAMAP" id="MF_01109">
    <property type="entry name" value="OTCase"/>
    <property type="match status" value="1"/>
</dbReference>
<dbReference type="InterPro" id="IPR006130">
    <property type="entry name" value="Asp/Orn_carbamoylTrfase"/>
</dbReference>
<dbReference type="PANTHER" id="PTHR45753">
    <property type="entry name" value="ORNITHINE CARBAMOYLTRANSFERASE, MITOCHONDRIAL"/>
    <property type="match status" value="1"/>
</dbReference>
<dbReference type="EMBL" id="DRBC01000074">
    <property type="protein sequence ID" value="HDN84366.1"/>
    <property type="molecule type" value="Genomic_DNA"/>
</dbReference>
<reference evidence="9" key="1">
    <citation type="journal article" date="2020" name="mSystems">
        <title>Genome- and Community-Level Interaction Insights into Carbon Utilization and Element Cycling Functions of Hydrothermarchaeota in Hydrothermal Sediment.</title>
        <authorList>
            <person name="Zhou Z."/>
            <person name="Liu Y."/>
            <person name="Xu W."/>
            <person name="Pan J."/>
            <person name="Luo Z.H."/>
            <person name="Li M."/>
        </authorList>
    </citation>
    <scope>NUCLEOTIDE SEQUENCE [LARGE SCALE GENOMIC DNA]</scope>
    <source>
        <strain evidence="9">HyVt-219</strain>
    </source>
</reference>
<evidence type="ECO:0000256" key="6">
    <source>
        <dbReference type="HAMAP-Rule" id="MF_01109"/>
    </source>
</evidence>
<feature type="binding site" evidence="6">
    <location>
        <position position="288"/>
    </location>
    <ligand>
        <name>carbamoyl phosphate</name>
        <dbReference type="ChEBI" id="CHEBI:58228"/>
    </ligand>
</feature>
<evidence type="ECO:0000313" key="9">
    <source>
        <dbReference type="EMBL" id="HDN84366.1"/>
    </source>
</evidence>
<dbReference type="InterPro" id="IPR036901">
    <property type="entry name" value="Asp/Orn_carbamoylTrfase_sf"/>
</dbReference>
<evidence type="ECO:0000259" key="8">
    <source>
        <dbReference type="Pfam" id="PF02729"/>
    </source>
</evidence>
<dbReference type="EC" id="2.1.3.3" evidence="3 6"/>
<feature type="binding site" evidence="6">
    <location>
        <begin position="52"/>
        <end position="55"/>
    </location>
    <ligand>
        <name>carbamoyl phosphate</name>
        <dbReference type="ChEBI" id="CHEBI:58228"/>
    </ligand>
</feature>
<feature type="binding site" evidence="6">
    <location>
        <position position="220"/>
    </location>
    <ligand>
        <name>L-ornithine</name>
        <dbReference type="ChEBI" id="CHEBI:46911"/>
    </ligand>
</feature>
<dbReference type="GO" id="GO:0005737">
    <property type="term" value="C:cytoplasm"/>
    <property type="evidence" value="ECO:0007669"/>
    <property type="project" value="UniProtKB-SubCell"/>
</dbReference>
<organism evidence="9">
    <name type="scientific">Aerophobetes bacterium</name>
    <dbReference type="NCBI Taxonomy" id="2030807"/>
    <lineage>
        <taxon>Bacteria</taxon>
        <taxon>Candidatus Aerophobota</taxon>
    </lineage>
</organism>
<sequence length="301" mass="34144">MKRDFLSIWDLEKDEIYDIFHLSDNIKKFLRKDESYKPLRGKVVALLFEKPSTRTRVSFEVAVHQLGGYPIFLSSKEIQLARGESLEDTARVLSRYVQAVVIRTYEHDKLVKFAATSDAPVINALSDLLHPCQAMADYYTLWQKKRLDNIKFAYVGDGNNVCNSLILGAAKLGIKMAVATPEGYQPDPSILKKAEDKKANITITTSPLEAVKGADVVYTDTWVSMGKEDEKKIREKIFKPYQVNRSLLSLAKPDVLVMHCLPAHRGEEITDEVMDGKNSIVFEQAENRLHVQRAILVKLMK</sequence>
<name>A0A7V0MZ56_UNCAE</name>
<evidence type="ECO:0000256" key="1">
    <source>
        <dbReference type="ARBA" id="ARBA00004975"/>
    </source>
</evidence>
<dbReference type="InterPro" id="IPR006132">
    <property type="entry name" value="Asp/Orn_carbamoyltranf_P-bd"/>
</dbReference>
<dbReference type="GO" id="GO:0016597">
    <property type="term" value="F:amino acid binding"/>
    <property type="evidence" value="ECO:0007669"/>
    <property type="project" value="InterPro"/>
</dbReference>
<keyword evidence="4 6" id="KW-0808">Transferase</keyword>
<comment type="caution">
    <text evidence="9">The sequence shown here is derived from an EMBL/GenBank/DDBJ whole genome shotgun (WGS) entry which is preliminary data.</text>
</comment>
<evidence type="ECO:0000256" key="4">
    <source>
        <dbReference type="ARBA" id="ARBA00022679"/>
    </source>
</evidence>
<accession>A0A7V0MZ56</accession>
<dbReference type="InterPro" id="IPR024904">
    <property type="entry name" value="OTCase_ArgI"/>
</dbReference>
<dbReference type="PRINTS" id="PR00100">
    <property type="entry name" value="AOTCASE"/>
</dbReference>
<evidence type="ECO:0000256" key="2">
    <source>
        <dbReference type="ARBA" id="ARBA00007805"/>
    </source>
</evidence>
<dbReference type="FunFam" id="3.40.50.1370:FF:000008">
    <property type="entry name" value="Ornithine carbamoyltransferase"/>
    <property type="match status" value="1"/>
</dbReference>
<dbReference type="PROSITE" id="PS00097">
    <property type="entry name" value="CARBAMOYLTRANSFERASE"/>
    <property type="match status" value="1"/>
</dbReference>